<sequence>MNAAAEPGDRHGPMETVMDDIESATVFFPGAGSFGAELRPLTRALGRSSRPVRYPGRPGRDYGTPAASFDAVVRSCAEQIMRRPAGRPLLFGHSYGAYVAYATAARLSEAGVEVAALVAVGAAGPGRLRVPEQAAAGPAEAAAYLERADPGALAGAPSDEWRTVVAETTAQDLRLLRQFTPATVPVLHCPVMAARGTDDPLTTDDTIAAWQHTTTGPFTRRTFPGGHSDLLGSPDCAAWLQRIRETADA</sequence>
<name>A0A089WZK4_STRGA</name>
<keyword evidence="5" id="KW-1185">Reference proteome</keyword>
<organism evidence="4 5">
    <name type="scientific">Streptomyces glaucescens</name>
    <dbReference type="NCBI Taxonomy" id="1907"/>
    <lineage>
        <taxon>Bacteria</taxon>
        <taxon>Bacillati</taxon>
        <taxon>Actinomycetota</taxon>
        <taxon>Actinomycetes</taxon>
        <taxon>Kitasatosporales</taxon>
        <taxon>Streptomycetaceae</taxon>
        <taxon>Streptomyces</taxon>
    </lineage>
</organism>
<accession>A0A089WZK4</accession>
<dbReference type="GO" id="GO:0016787">
    <property type="term" value="F:hydrolase activity"/>
    <property type="evidence" value="ECO:0007669"/>
    <property type="project" value="UniProtKB-KW"/>
</dbReference>
<dbReference type="InterPro" id="IPR001031">
    <property type="entry name" value="Thioesterase"/>
</dbReference>
<gene>
    <name evidence="4" type="ORF">SGLAU_00875</name>
</gene>
<comment type="similarity">
    <text evidence="1">Belongs to the thioesterase family.</text>
</comment>
<dbReference type="AlphaFoldDB" id="A0A089WZK4"/>
<dbReference type="SUPFAM" id="SSF53474">
    <property type="entry name" value="alpha/beta-Hydrolases"/>
    <property type="match status" value="1"/>
</dbReference>
<proteinExistence type="inferred from homology"/>
<dbReference type="InterPro" id="IPR029058">
    <property type="entry name" value="AB_hydrolase_fold"/>
</dbReference>
<evidence type="ECO:0000256" key="2">
    <source>
        <dbReference type="ARBA" id="ARBA00022801"/>
    </source>
</evidence>
<evidence type="ECO:0000313" key="5">
    <source>
        <dbReference type="Proteomes" id="UP000029482"/>
    </source>
</evidence>
<dbReference type="PANTHER" id="PTHR11487:SF0">
    <property type="entry name" value="S-ACYL FATTY ACID SYNTHASE THIOESTERASE, MEDIUM CHAIN"/>
    <property type="match status" value="1"/>
</dbReference>
<dbReference type="InterPro" id="IPR012223">
    <property type="entry name" value="TEII"/>
</dbReference>
<dbReference type="InterPro" id="IPR020802">
    <property type="entry name" value="TesA-like"/>
</dbReference>
<dbReference type="Proteomes" id="UP000029482">
    <property type="component" value="Chromosome"/>
</dbReference>
<evidence type="ECO:0000313" key="4">
    <source>
        <dbReference type="EMBL" id="AIR96203.1"/>
    </source>
</evidence>
<dbReference type="SMART" id="SM00824">
    <property type="entry name" value="PKS_TE"/>
    <property type="match status" value="1"/>
</dbReference>
<feature type="domain" description="Thioesterase TesA-like" evidence="3">
    <location>
        <begin position="26"/>
        <end position="240"/>
    </location>
</feature>
<dbReference type="EMBL" id="CP009438">
    <property type="protein sequence ID" value="AIR96203.1"/>
    <property type="molecule type" value="Genomic_DNA"/>
</dbReference>
<dbReference type="STRING" id="1907.SGLAU_00875"/>
<reference evidence="5" key="1">
    <citation type="journal article" date="2015" name="J. Biotechnol.">
        <title>Complete genome sequence of the actinobacterium Streptomyces glaucescens GLA.O (DSM 40922) consisting of a linear chromosome and one linear plasmid.</title>
        <authorList>
            <person name="Ortseifen V."/>
            <person name="Winkler A."/>
            <person name="Albersmeier A."/>
            <person name="Wendler S."/>
            <person name="Puhler A."/>
            <person name="Kalinowski J."/>
            <person name="Ruckert C."/>
        </authorList>
    </citation>
    <scope>NUCLEOTIDE SEQUENCE [LARGE SCALE GENOMIC DNA]</scope>
    <source>
        <strain evidence="5">DSM 40922 / GLA O</strain>
    </source>
</reference>
<dbReference type="PANTHER" id="PTHR11487">
    <property type="entry name" value="THIOESTERASE"/>
    <property type="match status" value="1"/>
</dbReference>
<dbReference type="GO" id="GO:0008610">
    <property type="term" value="P:lipid biosynthetic process"/>
    <property type="evidence" value="ECO:0007669"/>
    <property type="project" value="TreeGrafter"/>
</dbReference>
<dbReference type="eggNOG" id="COG3208">
    <property type="taxonomic scope" value="Bacteria"/>
</dbReference>
<protein>
    <recommendedName>
        <fullName evidence="3">Thioesterase TesA-like domain-containing protein</fullName>
    </recommendedName>
</protein>
<dbReference type="Pfam" id="PF00975">
    <property type="entry name" value="Thioesterase"/>
    <property type="match status" value="1"/>
</dbReference>
<evidence type="ECO:0000259" key="3">
    <source>
        <dbReference type="SMART" id="SM00824"/>
    </source>
</evidence>
<dbReference type="HOGENOM" id="CLU_1204223_0_0_11"/>
<dbReference type="KEGG" id="sgu:SGLAU_00875"/>
<keyword evidence="2" id="KW-0378">Hydrolase</keyword>
<evidence type="ECO:0000256" key="1">
    <source>
        <dbReference type="ARBA" id="ARBA00007169"/>
    </source>
</evidence>
<dbReference type="Gene3D" id="3.40.50.1820">
    <property type="entry name" value="alpha/beta hydrolase"/>
    <property type="match status" value="1"/>
</dbReference>